<dbReference type="RefSeq" id="XP_017025070.1">
    <property type="nucleotide sequence ID" value="XM_017169581.3"/>
</dbReference>
<keyword evidence="2" id="KW-1185">Reference proteome</keyword>
<reference evidence="3" key="2">
    <citation type="submission" date="2025-08" db="UniProtKB">
        <authorList>
            <consortium name="RefSeq"/>
        </authorList>
    </citation>
    <scope>IDENTIFICATION</scope>
    <source>
        <strain evidence="3">14028-0561.14</strain>
        <tissue evidence="3">Whole fly</tissue>
    </source>
</reference>
<feature type="coiled-coil region" evidence="1">
    <location>
        <begin position="129"/>
        <end position="191"/>
    </location>
</feature>
<sequence length="207" mass="24256">MENVEQLAKMEEDVEAAFKRHQSIMPQVKQEYDKVIGQVFADLSPSDLQAFSDILLEHEDSVLDTEELVNTMRTQMTTVLGKMNQFFFDKNDVENKLVTLEVLKEKFAPYEGKDWNSLSPEELTRPLRMRLLDSSIRFMERQLEAQQKDLEISMAKSKANRERLQTVQNERVKLTAKMEQQTAQYKDIRQLLELQHSINNSYLPPEN</sequence>
<evidence type="ECO:0000313" key="3">
    <source>
        <dbReference type="RefSeq" id="XP_017025070.1"/>
    </source>
</evidence>
<gene>
    <name evidence="3" type="primary">Nnf1a</name>
</gene>
<protein>
    <submittedName>
        <fullName evidence="3">Uncharacterized protein Nnf1a</fullName>
    </submittedName>
</protein>
<dbReference type="AlphaFoldDB" id="A0A6P4IA46"/>
<name>A0A6P4IA46_DROKI</name>
<dbReference type="OrthoDB" id="7925836at2759"/>
<dbReference type="Proteomes" id="UP001652661">
    <property type="component" value="Chromosome 2R"/>
</dbReference>
<reference evidence="2" key="1">
    <citation type="submission" date="2025-05" db="UniProtKB">
        <authorList>
            <consortium name="RefSeq"/>
        </authorList>
    </citation>
    <scope>NUCLEOTIDE SEQUENCE [LARGE SCALE GENOMIC DNA]</scope>
    <source>
        <strain evidence="2">14028-0561.14</strain>
    </source>
</reference>
<accession>A0A6P4IA46</accession>
<evidence type="ECO:0000313" key="2">
    <source>
        <dbReference type="Proteomes" id="UP001652661"/>
    </source>
</evidence>
<dbReference type="OMA" id="CLEPFAA"/>
<keyword evidence="1" id="KW-0175">Coiled coil</keyword>
<proteinExistence type="predicted"/>
<organism evidence="2 3">
    <name type="scientific">Drosophila kikkawai</name>
    <name type="common">Fruit fly</name>
    <dbReference type="NCBI Taxonomy" id="30033"/>
    <lineage>
        <taxon>Eukaryota</taxon>
        <taxon>Metazoa</taxon>
        <taxon>Ecdysozoa</taxon>
        <taxon>Arthropoda</taxon>
        <taxon>Hexapoda</taxon>
        <taxon>Insecta</taxon>
        <taxon>Pterygota</taxon>
        <taxon>Neoptera</taxon>
        <taxon>Endopterygota</taxon>
        <taxon>Diptera</taxon>
        <taxon>Brachycera</taxon>
        <taxon>Muscomorpha</taxon>
        <taxon>Ephydroidea</taxon>
        <taxon>Drosophilidae</taxon>
        <taxon>Drosophila</taxon>
        <taxon>Sophophora</taxon>
    </lineage>
</organism>
<evidence type="ECO:0000256" key="1">
    <source>
        <dbReference type="SAM" id="Coils"/>
    </source>
</evidence>